<reference evidence="2" key="1">
    <citation type="journal article" date="2022" name="bioRxiv">
        <title>Sequencing and chromosome-scale assembly of the giantPleurodeles waltlgenome.</title>
        <authorList>
            <person name="Brown T."/>
            <person name="Elewa A."/>
            <person name="Iarovenko S."/>
            <person name="Subramanian E."/>
            <person name="Araus A.J."/>
            <person name="Petzold A."/>
            <person name="Susuki M."/>
            <person name="Suzuki K.-i.T."/>
            <person name="Hayashi T."/>
            <person name="Toyoda A."/>
            <person name="Oliveira C."/>
            <person name="Osipova E."/>
            <person name="Leigh N.D."/>
            <person name="Simon A."/>
            <person name="Yun M.H."/>
        </authorList>
    </citation>
    <scope>NUCLEOTIDE SEQUENCE</scope>
    <source>
        <strain evidence="2">20211129_DDA</strain>
        <tissue evidence="2">Liver</tissue>
    </source>
</reference>
<keyword evidence="3" id="KW-1185">Reference proteome</keyword>
<proteinExistence type="predicted"/>
<evidence type="ECO:0000313" key="3">
    <source>
        <dbReference type="Proteomes" id="UP001066276"/>
    </source>
</evidence>
<dbReference type="Proteomes" id="UP001066276">
    <property type="component" value="Chromosome 9"/>
</dbReference>
<sequence>KQQPSTAKQQAEWQSRLQHPALLPGRMSSVQKDSNFVGSEVQYVHPFLP</sequence>
<dbReference type="AlphaFoldDB" id="A0AAV7N4K9"/>
<comment type="caution">
    <text evidence="2">The sequence shown here is derived from an EMBL/GenBank/DDBJ whole genome shotgun (WGS) entry which is preliminary data.</text>
</comment>
<organism evidence="2 3">
    <name type="scientific">Pleurodeles waltl</name>
    <name type="common">Iberian ribbed newt</name>
    <dbReference type="NCBI Taxonomy" id="8319"/>
    <lineage>
        <taxon>Eukaryota</taxon>
        <taxon>Metazoa</taxon>
        <taxon>Chordata</taxon>
        <taxon>Craniata</taxon>
        <taxon>Vertebrata</taxon>
        <taxon>Euteleostomi</taxon>
        <taxon>Amphibia</taxon>
        <taxon>Batrachia</taxon>
        <taxon>Caudata</taxon>
        <taxon>Salamandroidea</taxon>
        <taxon>Salamandridae</taxon>
        <taxon>Pleurodelinae</taxon>
        <taxon>Pleurodeles</taxon>
    </lineage>
</organism>
<feature type="region of interest" description="Disordered" evidence="1">
    <location>
        <begin position="1"/>
        <end position="29"/>
    </location>
</feature>
<feature type="non-terminal residue" evidence="2">
    <location>
        <position position="49"/>
    </location>
</feature>
<feature type="non-terminal residue" evidence="2">
    <location>
        <position position="1"/>
    </location>
</feature>
<evidence type="ECO:0000313" key="2">
    <source>
        <dbReference type="EMBL" id="KAJ1108118.1"/>
    </source>
</evidence>
<accession>A0AAV7N4K9</accession>
<evidence type="ECO:0000256" key="1">
    <source>
        <dbReference type="SAM" id="MobiDB-lite"/>
    </source>
</evidence>
<protein>
    <submittedName>
        <fullName evidence="2">Uncharacterized protein</fullName>
    </submittedName>
</protein>
<name>A0AAV7N4K9_PLEWA</name>
<gene>
    <name evidence="2" type="ORF">NDU88_005500</name>
</gene>
<feature type="compositionally biased region" description="Polar residues" evidence="1">
    <location>
        <begin position="1"/>
        <end position="17"/>
    </location>
</feature>
<dbReference type="EMBL" id="JANPWB010000013">
    <property type="protein sequence ID" value="KAJ1108118.1"/>
    <property type="molecule type" value="Genomic_DNA"/>
</dbReference>